<dbReference type="Gene3D" id="1.25.40.20">
    <property type="entry name" value="Ankyrin repeat-containing domain"/>
    <property type="match status" value="4"/>
</dbReference>
<evidence type="ECO:0000313" key="4">
    <source>
        <dbReference type="EMBL" id="NDL63659.1"/>
    </source>
</evidence>
<dbReference type="Pfam" id="PF00023">
    <property type="entry name" value="Ank"/>
    <property type="match status" value="1"/>
</dbReference>
<dbReference type="InterPro" id="IPR002110">
    <property type="entry name" value="Ankyrin_rpt"/>
</dbReference>
<dbReference type="EMBL" id="WUBS01000008">
    <property type="protein sequence ID" value="NDL63659.1"/>
    <property type="molecule type" value="Genomic_DNA"/>
</dbReference>
<sequence length="1144" mass="129926">MSCNIVNSFLTYLNNISYNFLFICDQCFQYKTQRKIMPINNVNSQHDLAPYVAKSIDNLASADGAGNERIIYTQEKYATFAEFETKHFKHYIRQTRNDLERLAERLDLADYAQGNIKHFISLMDKPEKINESNKYAVYNQLGCYLEKLSSINKETCHEKVALEIRMMFSDLNVCTPGAITHISDACKIAADYMDDNLITQLQVIKKNLIMAALSHHLRKNHDNIDPIMEIHYGNAYIKHLRGTEWDIGDTIEDMHVNDEIKKITLNELGILEERLKMEASLVEAIKTYGNDLYGYYKKIHAEYTNNKVQENVYDDRAAKMMYEAIDEYNRLRSVDVKKNNILQFDNDVTMLPTAEPIFCTIVESLAEKYGDKGYEFAYFSKREDFDIKTLMGMYWLSEKKSDHQSLVTLETLRQKNITGILDKELLYFAINHTHIENIDFLMDAQWIGDLSKTFTYIPNYKIFKALGSFMNKTKIDENYHDQDGNNILMLCALFNDINMINKIIRDAKIDLDQQDRLGNTALTYFACHAEGHAAIKILLENDVNINHYNNNGDTALILSARNNCLNTVELLLAKGANVHHKNKQDSTAIMTVAEKGYIDMAKIFFDKKADINLQCADIGAAFFQAILHKKPPVVELLVENGANINYAHDGRATGLMAAVVNEDINMVRYLINMAGIDIFYKNNLSMNALIIAITTKNVAIATLLLEKAYTGFDAKGKEYNVNFLFAVSSNDIDKVKDVLKENNVILNFENQIGNAALYLALAAHNHEIVSLLLENNKGDANHDNQWAQTALFATVKYGRPDTLRVLLNKFGSIINCVDSARHTPLLYAALYNEIEMVKLLLEYSNLDINHKSELNDTALLYAVTYRSFEMAKLLLEKQPDVNVANDSGMTSLMSAVKNNDIMMVKLLLDVEDVDVNYVNKFDQSAFSIAVKDNNIALCTLLLEKQADVNFTDVAGNTALIYAIKSNNLDMINFLMNIKQLNVAHRNRQGEDALIIALTKKNRGLAHRLIDRINIDLKLNGPGRVKDFLLAVIENNLQVVENLFKENELVLNLAECFFDAALHLAITNKNLAIVKVLLKKIDNNFANYMQPALVSGVAAGDVLSTKAIIEYINSNIIKGRHDAFDFKTGPRMNINNIRPHYSHEK</sequence>
<name>A0A845SIA1_9GAMM</name>
<dbReference type="PANTHER" id="PTHR24198:SF165">
    <property type="entry name" value="ANKYRIN REPEAT-CONTAINING PROTEIN-RELATED"/>
    <property type="match status" value="1"/>
</dbReference>
<reference evidence="4 5" key="2">
    <citation type="submission" date="2020-02" db="EMBL/GenBank/DDBJ databases">
        <title>The new genus of Enterobacteriales.</title>
        <authorList>
            <person name="Kim I.S."/>
        </authorList>
    </citation>
    <scope>NUCLEOTIDE SEQUENCE [LARGE SCALE GENOMIC DNA]</scope>
    <source>
        <strain evidence="4 5">SAP-6</strain>
    </source>
</reference>
<keyword evidence="5" id="KW-1185">Reference proteome</keyword>
<evidence type="ECO:0000256" key="3">
    <source>
        <dbReference type="PROSITE-ProRule" id="PRU00023"/>
    </source>
</evidence>
<evidence type="ECO:0000256" key="1">
    <source>
        <dbReference type="ARBA" id="ARBA00022737"/>
    </source>
</evidence>
<proteinExistence type="predicted"/>
<feature type="repeat" description="ANK" evidence="3">
    <location>
        <begin position="551"/>
        <end position="583"/>
    </location>
</feature>
<dbReference type="AlphaFoldDB" id="A0A845SIA1"/>
<dbReference type="PROSITE" id="PS50088">
    <property type="entry name" value="ANK_REPEAT"/>
    <property type="match status" value="2"/>
</dbReference>
<dbReference type="PROSITE" id="PS50297">
    <property type="entry name" value="ANK_REP_REGION"/>
    <property type="match status" value="1"/>
</dbReference>
<dbReference type="Proteomes" id="UP000461443">
    <property type="component" value="Unassembled WGS sequence"/>
</dbReference>
<dbReference type="InterPro" id="IPR036770">
    <property type="entry name" value="Ankyrin_rpt-contain_sf"/>
</dbReference>
<dbReference type="PANTHER" id="PTHR24198">
    <property type="entry name" value="ANKYRIN REPEAT AND PROTEIN KINASE DOMAIN-CONTAINING PROTEIN"/>
    <property type="match status" value="1"/>
</dbReference>
<dbReference type="Pfam" id="PF12796">
    <property type="entry name" value="Ank_2"/>
    <property type="match status" value="4"/>
</dbReference>
<protein>
    <submittedName>
        <fullName evidence="4">Uncharacterized protein</fullName>
    </submittedName>
</protein>
<dbReference type="SUPFAM" id="SSF48403">
    <property type="entry name" value="Ankyrin repeat"/>
    <property type="match status" value="3"/>
</dbReference>
<feature type="repeat" description="ANK" evidence="3">
    <location>
        <begin position="854"/>
        <end position="886"/>
    </location>
</feature>
<evidence type="ECO:0000313" key="5">
    <source>
        <dbReference type="Proteomes" id="UP000461443"/>
    </source>
</evidence>
<organism evidence="4 5">
    <name type="scientific">Acerihabitans arboris</name>
    <dbReference type="NCBI Taxonomy" id="2691583"/>
    <lineage>
        <taxon>Bacteria</taxon>
        <taxon>Pseudomonadati</taxon>
        <taxon>Pseudomonadota</taxon>
        <taxon>Gammaproteobacteria</taxon>
        <taxon>Enterobacterales</taxon>
        <taxon>Pectobacteriaceae</taxon>
        <taxon>Acerihabitans</taxon>
    </lineage>
</organism>
<reference evidence="4 5" key="1">
    <citation type="submission" date="2019-12" db="EMBL/GenBank/DDBJ databases">
        <authorList>
            <person name="Lee S.D."/>
        </authorList>
    </citation>
    <scope>NUCLEOTIDE SEQUENCE [LARGE SCALE GENOMIC DNA]</scope>
    <source>
        <strain evidence="4 5">SAP-6</strain>
    </source>
</reference>
<keyword evidence="2 3" id="KW-0040">ANK repeat</keyword>
<keyword evidence="1" id="KW-0677">Repeat</keyword>
<comment type="caution">
    <text evidence="4">The sequence shown here is derived from an EMBL/GenBank/DDBJ whole genome shotgun (WGS) entry which is preliminary data.</text>
</comment>
<dbReference type="SMART" id="SM00248">
    <property type="entry name" value="ANK"/>
    <property type="match status" value="16"/>
</dbReference>
<accession>A0A845SIA1</accession>
<gene>
    <name evidence="4" type="ORF">GRH90_12985</name>
</gene>
<evidence type="ECO:0000256" key="2">
    <source>
        <dbReference type="ARBA" id="ARBA00023043"/>
    </source>
</evidence>